<reference evidence="2" key="1">
    <citation type="journal article" date="2023" name="Science">
        <title>Genome structures resolve the early diversification of teleost fishes.</title>
        <authorList>
            <person name="Parey E."/>
            <person name="Louis A."/>
            <person name="Montfort J."/>
            <person name="Bouchez O."/>
            <person name="Roques C."/>
            <person name="Iampietro C."/>
            <person name="Lluch J."/>
            <person name="Castinel A."/>
            <person name="Donnadieu C."/>
            <person name="Desvignes T."/>
            <person name="Floi Bucao C."/>
            <person name="Jouanno E."/>
            <person name="Wen M."/>
            <person name="Mejri S."/>
            <person name="Dirks R."/>
            <person name="Jansen H."/>
            <person name="Henkel C."/>
            <person name="Chen W.J."/>
            <person name="Zahm M."/>
            <person name="Cabau C."/>
            <person name="Klopp C."/>
            <person name="Thompson A.W."/>
            <person name="Robinson-Rechavi M."/>
            <person name="Braasch I."/>
            <person name="Lecointre G."/>
            <person name="Bobe J."/>
            <person name="Postlethwait J.H."/>
            <person name="Berthelot C."/>
            <person name="Roest Crollius H."/>
            <person name="Guiguen Y."/>
        </authorList>
    </citation>
    <scope>NUCLEOTIDE SEQUENCE</scope>
    <source>
        <strain evidence="2">NC1722</strain>
    </source>
</reference>
<keyword evidence="3" id="KW-1185">Reference proteome</keyword>
<gene>
    <name evidence="2" type="ORF">AAFF_G00114360</name>
</gene>
<evidence type="ECO:0000313" key="3">
    <source>
        <dbReference type="Proteomes" id="UP001221898"/>
    </source>
</evidence>
<sequence>MPITADSVVSSPAWGCWARGVQSVFIERCVMEVGDRAGTLVPVLPNGDARAEAQTRLRYKVELNISLKRFLEFKDKILSTLAIVNAPVDDLTQEEREVVREVCTVLEPFEQVTVEISADWFKKLAFSHNRAVDETLQRMRTAAGRGSPSGKLARHQANREERE</sequence>
<dbReference type="Proteomes" id="UP001221898">
    <property type="component" value="Unassembled WGS sequence"/>
</dbReference>
<evidence type="ECO:0000313" key="2">
    <source>
        <dbReference type="EMBL" id="KAJ8389730.1"/>
    </source>
</evidence>
<name>A0AAD7WAS4_9TELE</name>
<dbReference type="AlphaFoldDB" id="A0AAD7WAS4"/>
<evidence type="ECO:0000256" key="1">
    <source>
        <dbReference type="SAM" id="MobiDB-lite"/>
    </source>
</evidence>
<comment type="caution">
    <text evidence="2">The sequence shown here is derived from an EMBL/GenBank/DDBJ whole genome shotgun (WGS) entry which is preliminary data.</text>
</comment>
<dbReference type="EMBL" id="JAINUG010000178">
    <property type="protein sequence ID" value="KAJ8389730.1"/>
    <property type="molecule type" value="Genomic_DNA"/>
</dbReference>
<accession>A0AAD7WAS4</accession>
<organism evidence="2 3">
    <name type="scientific">Aldrovandia affinis</name>
    <dbReference type="NCBI Taxonomy" id="143900"/>
    <lineage>
        <taxon>Eukaryota</taxon>
        <taxon>Metazoa</taxon>
        <taxon>Chordata</taxon>
        <taxon>Craniata</taxon>
        <taxon>Vertebrata</taxon>
        <taxon>Euteleostomi</taxon>
        <taxon>Actinopterygii</taxon>
        <taxon>Neopterygii</taxon>
        <taxon>Teleostei</taxon>
        <taxon>Notacanthiformes</taxon>
        <taxon>Halosauridae</taxon>
        <taxon>Aldrovandia</taxon>
    </lineage>
</organism>
<protein>
    <submittedName>
        <fullName evidence="2">Uncharacterized protein</fullName>
    </submittedName>
</protein>
<feature type="region of interest" description="Disordered" evidence="1">
    <location>
        <begin position="140"/>
        <end position="163"/>
    </location>
</feature>
<proteinExistence type="predicted"/>